<feature type="compositionally biased region" description="Basic and acidic residues" evidence="1">
    <location>
        <begin position="1207"/>
        <end position="1224"/>
    </location>
</feature>
<reference evidence="3" key="3">
    <citation type="submission" date="2025-09" db="UniProtKB">
        <authorList>
            <consortium name="Ensembl"/>
        </authorList>
    </citation>
    <scope>IDENTIFICATION</scope>
</reference>
<dbReference type="Gene3D" id="2.40.50.90">
    <property type="match status" value="7"/>
</dbReference>
<evidence type="ECO:0000256" key="1">
    <source>
        <dbReference type="SAM" id="MobiDB-lite"/>
    </source>
</evidence>
<feature type="domain" description="Tudor" evidence="2">
    <location>
        <begin position="521"/>
        <end position="578"/>
    </location>
</feature>
<dbReference type="SMART" id="SM00333">
    <property type="entry name" value="TUDOR"/>
    <property type="match status" value="7"/>
</dbReference>
<reference evidence="3" key="1">
    <citation type="submission" date="2014-08" db="EMBL/GenBank/DDBJ databases">
        <authorList>
            <person name="Senf B."/>
            <person name="Petzold A."/>
            <person name="Downie B.R."/>
            <person name="Koch P."/>
            <person name="Platzer M."/>
        </authorList>
    </citation>
    <scope>NUCLEOTIDE SEQUENCE [LARGE SCALE GENOMIC DNA]</scope>
    <source>
        <strain evidence="3">GRZ</strain>
    </source>
</reference>
<evidence type="ECO:0000313" key="3">
    <source>
        <dbReference type="Ensembl" id="ENSNFUP00015018799.1"/>
    </source>
</evidence>
<feature type="domain" description="Tudor" evidence="2">
    <location>
        <begin position="760"/>
        <end position="819"/>
    </location>
</feature>
<sequence>MSSNTSLPAKGSDVTVYITRLHLQPLCVLVEFWGKVGHGNITDYEGLTKDIQSPGAIFKDLEGNPGDQCLTQIDGTWYRSRIVSRNGSKYSVYLLDKGVTYTTTSATLAWGKKEHFQSPPEVEHCVLANVLPLSENGWSPVALEFLRSLCGKSVAAQVQDVLEQQRIFLLHIPCISKQMFQMGFAKKLSSVAFQDFVFTSFKSHNKADSSSNVQQVLLTSSCQLRNEDLFMYPELSRGTVEIVIVKEVINPQRIFCQLKVFSQELKKLSEKITQNYEGRVSSCIVNPDMIGFPCAARGNDGKWYRCVLQQVFSENKAVEVISVDYGTKQIVQVENVRPLATEFFRMPVVTYMCSLHGITDKGLGWNTSQIDFLKSLLLNRTLTAKFEYQSIYERVYFVTLYGDDNTNMNTLFGSKERCLLEHDKRLGDYAIQSTTYNHRLSSPKERISTFPHTVTEKGENTVDKSPSEELALNSSHLAVVQHISTPSEFWIQTKKYQKELEELSERMNHIYQDTVKLHVKNPTPGLYCAAQAGNGEFYRATVTEVGETQVTVFFVDYGNKEVVDMCKIRILPPELKTLPQLALKCSLDGVMPKNEKWSQNVLDFFIQAVAEKEVNVHVKAKYSDCYSVQLTDDEAHCKRNVNAQVCQYILSERVESQRPPAVEGFMKAAFKSPPHVAYERLPGMHNNNGISFQSASGPISIEKKVPPFKEYKFPVGSFFDVIVSHIESPNDFWCQLVQNAECLQLLMHDLQAYYANSEYEPNVETACVAQHPSNGKWYRALVIQKHETPLVDVLFVDYGHTVTVSLYDLRRICPNFLNLHGQAFRCSLLNPFNTTLAINGWNEELMARFERFVQTTASNFIPLKCTIRAIMYSEQMIVYNIVDLETPFESISTCITNILTSGLPKKATEQKLHLDTYYHSTHNVKTGTEEHVTVTFVKNINHFYCHLDKNDDVIQNLRMTVNSLCQQLEKVKPPAVFGTLCFARYTDGKWYRAQIRATHPAVMVHFVDYGDTIEVHTSDLLPVPKEAHDIMSVPVQAVLCGLSDLPTNVPCEVNKWFETEATECQFQALIVAKQPDGKLLVELYQESTQINAKVRKEFHIELQTNENVLRQDWKDVSTSQIKNTSSSFPNQMTTSGNNKQAKKNNFSDSKHVQERNIAEKSTDVHLKSAQKSLSHCKNGRIRQKFELYKPPHQRQPCVTMPTNRFMQGKEAKQGKDDPQPETKLADSQTPETKNQTENYSEKLPTLADLPSKNITPGMSVDVYVSHCNNPLSFYVQCVNEEAEVVSLVEKLNDPESTAEDKNIKSVLPGDLIQAEFTDDLSWYRAVVKEICGDSVALVEFVDFGNTSMTPVFKMGRLPKSFVQLPVYSTHCMLSNAVLGESSLLNPDIVSAFKEDIGCCGERVFQCKFIRQVGSMWVVSLKVDGVDVVCKVPNEEDSEVVTKKQVNEHLAQITDVRHEGDDMEKSPANLSFTRYPDQEEIPEGKQFNSYITTINDDLTMWCQPTDSQELDKISSDISEIGNSADKLINPEVLVPGSPCAALFSDDQLWYRAEIVNKCGDELSVRFVDYGNESQVNIKDVKEIPLLLVQIPPQVFLCELEGFDTSCGSWNSGAAEELSTLTSDQSIQLTVTNVTRCNGKMKCLVQMSCEGQIINEVMKAWWTCSKTTDMPDLFNLAASFEPLVQPGFTTSAQEDQPNYPELQHVFSTDISQSNSEEQSADKITDASMTNEVLKLTHEKHGQYSEYSIQNVSFDKPAKEEQDFTEKENTLAATVIFPKDILTCDDEVDDTFCSVDDKDGQDALSLSCNLIMATGEEADDETTSVVHENAQEDCPLKENVIEAIAELESKTPDKENTSTYSLNNEPFVDADNIKHNEVAVSMGNSGTCSAAQMVPRNAVPQKTMDSVLDFSKQAKLRPFSVDVTVQLQEISVEQNSKDGDEITEEELHRKIPSHAKIKCISDEDASAYEEESLPGIVIRITDVAQQLKVPASSASTSDEDKLTEDDSLPLYDEKLYDYADPQIDSDLNKVDELTSLVEEISLTDIRQDSEDAETLTEDCDERSPTPPQNKGPDESTLTEQTSAAEDSFEAQLSKITHLSLVIKDTRDDLLAEDQCEE</sequence>
<dbReference type="FunFam" id="2.30.30.140:FF:000018">
    <property type="entry name" value="Serine/threonine-protein kinase 31"/>
    <property type="match status" value="1"/>
</dbReference>
<dbReference type="PANTHER" id="PTHR22948:SF15">
    <property type="entry name" value="TUDOR DOMAIN-CONTAINING PROTEIN 6"/>
    <property type="match status" value="1"/>
</dbReference>
<dbReference type="PANTHER" id="PTHR22948">
    <property type="entry name" value="TUDOR DOMAIN CONTAINING PROTEIN"/>
    <property type="match status" value="1"/>
</dbReference>
<dbReference type="PROSITE" id="PS50304">
    <property type="entry name" value="TUDOR"/>
    <property type="match status" value="7"/>
</dbReference>
<keyword evidence="4" id="KW-1185">Reference proteome</keyword>
<dbReference type="KEGG" id="nfu:107378182"/>
<dbReference type="GO" id="GO:0043186">
    <property type="term" value="C:P granule"/>
    <property type="evidence" value="ECO:0007669"/>
    <property type="project" value="Ensembl"/>
</dbReference>
<feature type="compositionally biased region" description="Polar residues" evidence="1">
    <location>
        <begin position="1120"/>
        <end position="1147"/>
    </location>
</feature>
<dbReference type="GO" id="GO:1903863">
    <property type="term" value="P:P granule assembly"/>
    <property type="evidence" value="ECO:0007669"/>
    <property type="project" value="Ensembl"/>
</dbReference>
<dbReference type="Ensembl" id="ENSNFUT00015019657.1">
    <property type="protein sequence ID" value="ENSNFUP00015018799.1"/>
    <property type="gene ID" value="ENSNFUG00015008988.1"/>
</dbReference>
<protein>
    <submittedName>
        <fullName evidence="3">Tudor domain containing 6</fullName>
    </submittedName>
</protein>
<evidence type="ECO:0000259" key="2">
    <source>
        <dbReference type="PROSITE" id="PS50304"/>
    </source>
</evidence>
<dbReference type="CTD" id="565665"/>
<name>A0A8C6LC06_NOTFU</name>
<feature type="domain" description="Tudor" evidence="2">
    <location>
        <begin position="287"/>
        <end position="346"/>
    </location>
</feature>
<feature type="domain" description="Tudor" evidence="2">
    <location>
        <begin position="1531"/>
        <end position="1589"/>
    </location>
</feature>
<dbReference type="InterPro" id="IPR002999">
    <property type="entry name" value="Tudor"/>
</dbReference>
<dbReference type="GO" id="GO:0032019">
    <property type="term" value="C:mitochondrial cloud"/>
    <property type="evidence" value="ECO:0007669"/>
    <property type="project" value="Ensembl"/>
</dbReference>
<dbReference type="Pfam" id="PF00567">
    <property type="entry name" value="TUDOR"/>
    <property type="match status" value="7"/>
</dbReference>
<dbReference type="GO" id="GO:0007283">
    <property type="term" value="P:spermatogenesis"/>
    <property type="evidence" value="ECO:0007669"/>
    <property type="project" value="Ensembl"/>
</dbReference>
<dbReference type="GO" id="GO:1905879">
    <property type="term" value="P:regulation of oogenesis"/>
    <property type="evidence" value="ECO:0007669"/>
    <property type="project" value="Ensembl"/>
</dbReference>
<dbReference type="Proteomes" id="UP000694548">
    <property type="component" value="Chromosome sgr04"/>
</dbReference>
<proteinExistence type="predicted"/>
<feature type="domain" description="Tudor" evidence="2">
    <location>
        <begin position="974"/>
        <end position="1030"/>
    </location>
</feature>
<feature type="region of interest" description="Disordered" evidence="1">
    <location>
        <begin position="1120"/>
        <end position="1173"/>
    </location>
</feature>
<feature type="region of interest" description="Disordered" evidence="1">
    <location>
        <begin position="1986"/>
        <end position="2005"/>
    </location>
</feature>
<feature type="domain" description="Tudor" evidence="2">
    <location>
        <begin position="62"/>
        <end position="118"/>
    </location>
</feature>
<feature type="compositionally biased region" description="Acidic residues" evidence="1">
    <location>
        <begin position="2047"/>
        <end position="2057"/>
    </location>
</feature>
<dbReference type="InterPro" id="IPR050621">
    <property type="entry name" value="Tudor_domain_containing"/>
</dbReference>
<dbReference type="GO" id="GO:0033391">
    <property type="term" value="C:chromatoid body"/>
    <property type="evidence" value="ECO:0007669"/>
    <property type="project" value="Ensembl"/>
</dbReference>
<dbReference type="GeneTree" id="ENSGT00940000159049"/>
<feature type="compositionally biased region" description="Polar residues" evidence="1">
    <location>
        <begin position="1225"/>
        <end position="1238"/>
    </location>
</feature>
<feature type="domain" description="Tudor" evidence="2">
    <location>
        <begin position="1305"/>
        <end position="1364"/>
    </location>
</feature>
<dbReference type="Gene3D" id="2.30.30.140">
    <property type="match status" value="6"/>
</dbReference>
<dbReference type="SUPFAM" id="SSF63748">
    <property type="entry name" value="Tudor/PWWP/MBT"/>
    <property type="match status" value="7"/>
</dbReference>
<feature type="region of interest" description="Disordered" evidence="1">
    <location>
        <begin position="1190"/>
        <end position="1250"/>
    </location>
</feature>
<gene>
    <name evidence="3" type="primary">tdrd6</name>
</gene>
<feature type="region of interest" description="Disordered" evidence="1">
    <location>
        <begin position="2042"/>
        <end position="2085"/>
    </location>
</feature>
<evidence type="ECO:0000313" key="4">
    <source>
        <dbReference type="Proteomes" id="UP000694548"/>
    </source>
</evidence>
<organism evidence="3 4">
    <name type="scientific">Nothobranchius furzeri</name>
    <name type="common">Turquoise killifish</name>
    <dbReference type="NCBI Taxonomy" id="105023"/>
    <lineage>
        <taxon>Eukaryota</taxon>
        <taxon>Metazoa</taxon>
        <taxon>Chordata</taxon>
        <taxon>Craniata</taxon>
        <taxon>Vertebrata</taxon>
        <taxon>Euteleostomi</taxon>
        <taxon>Actinopterygii</taxon>
        <taxon>Neopterygii</taxon>
        <taxon>Teleostei</taxon>
        <taxon>Neoteleostei</taxon>
        <taxon>Acanthomorphata</taxon>
        <taxon>Ovalentaria</taxon>
        <taxon>Atherinomorphae</taxon>
        <taxon>Cyprinodontiformes</taxon>
        <taxon>Nothobranchiidae</taxon>
        <taxon>Nothobranchius</taxon>
    </lineage>
</organism>
<feature type="compositionally biased region" description="Basic and acidic residues" evidence="1">
    <location>
        <begin position="1148"/>
        <end position="1166"/>
    </location>
</feature>
<dbReference type="InterPro" id="IPR035437">
    <property type="entry name" value="SNase_OB-fold_sf"/>
</dbReference>
<accession>A0A8C6LC06</accession>
<reference evidence="3" key="2">
    <citation type="submission" date="2025-08" db="UniProtKB">
        <authorList>
            <consortium name="Ensembl"/>
        </authorList>
    </citation>
    <scope>IDENTIFICATION</scope>
</reference>
<feature type="compositionally biased region" description="Polar residues" evidence="1">
    <location>
        <begin position="2072"/>
        <end position="2081"/>
    </location>
</feature>